<evidence type="ECO:0000256" key="1">
    <source>
        <dbReference type="ARBA" id="ARBA00004613"/>
    </source>
</evidence>
<dbReference type="Pfam" id="PF00090">
    <property type="entry name" value="TSP_1"/>
    <property type="match status" value="1"/>
</dbReference>
<evidence type="ECO:0000256" key="6">
    <source>
        <dbReference type="ARBA" id="ARBA00044820"/>
    </source>
</evidence>
<dbReference type="SUPFAM" id="SSF82895">
    <property type="entry name" value="TSP-1 type 1 repeat"/>
    <property type="match status" value="4"/>
</dbReference>
<dbReference type="GO" id="GO:0000159">
    <property type="term" value="C:protein phosphatase type 2A complex"/>
    <property type="evidence" value="ECO:0007669"/>
    <property type="project" value="TreeGrafter"/>
</dbReference>
<comment type="caution">
    <text evidence="9">The sequence shown here is derived from an EMBL/GenBank/DDBJ whole genome shotgun (WGS) entry which is preliminary data.</text>
</comment>
<proteinExistence type="inferred from homology"/>
<gene>
    <name evidence="9" type="ORF">EOD39_20192</name>
</gene>
<evidence type="ECO:0000256" key="4">
    <source>
        <dbReference type="ARBA" id="ARBA00023157"/>
    </source>
</evidence>
<evidence type="ECO:0000256" key="2">
    <source>
        <dbReference type="ARBA" id="ARBA00011019"/>
    </source>
</evidence>
<dbReference type="InterPro" id="IPR035914">
    <property type="entry name" value="Sperma_CUB_dom_sf"/>
</dbReference>
<dbReference type="Gene3D" id="2.20.100.10">
    <property type="entry name" value="Thrombospondin type-1 (TSP1) repeat"/>
    <property type="match status" value="5"/>
</dbReference>
<comment type="similarity">
    <text evidence="2">Belongs to the PTPA-type PPIase family.</text>
</comment>
<dbReference type="GO" id="GO:0007052">
    <property type="term" value="P:mitotic spindle organization"/>
    <property type="evidence" value="ECO:0007669"/>
    <property type="project" value="TreeGrafter"/>
</dbReference>
<keyword evidence="10" id="KW-1185">Reference proteome</keyword>
<dbReference type="PANTHER" id="PTHR10012:SF0">
    <property type="entry name" value="SERINE_THREONINE-PROTEIN PHOSPHATASE 2A ACTIVATOR"/>
    <property type="match status" value="1"/>
</dbReference>
<dbReference type="InterPro" id="IPR004327">
    <property type="entry name" value="Phstyr_phstse_ac"/>
</dbReference>
<keyword evidence="4" id="KW-1015">Disulfide bond</keyword>
<reference evidence="9 10" key="1">
    <citation type="submission" date="2019-01" db="EMBL/GenBank/DDBJ databases">
        <title>Draft Genome and Complete Hox-Cluster Characterization of the Sterlet Sturgeon (Acipenser ruthenus).</title>
        <authorList>
            <person name="Wei Q."/>
        </authorList>
    </citation>
    <scope>NUCLEOTIDE SEQUENCE [LARGE SCALE GENOMIC DNA]</scope>
    <source>
        <strain evidence="9">WHYD16114868_AA</strain>
        <tissue evidence="9">Blood</tissue>
    </source>
</reference>
<dbReference type="Proteomes" id="UP000289886">
    <property type="component" value="Unassembled WGS sequence"/>
</dbReference>
<dbReference type="PANTHER" id="PTHR10012">
    <property type="entry name" value="SERINE/THREONINE-PROTEIN PHOSPHATASE 2A REGULATORY SUBUNIT B"/>
    <property type="match status" value="1"/>
</dbReference>
<evidence type="ECO:0000256" key="5">
    <source>
        <dbReference type="ARBA" id="ARBA00044786"/>
    </source>
</evidence>
<keyword evidence="3" id="KW-0964">Secreted</keyword>
<protein>
    <recommendedName>
        <fullName evidence="5">Serine/threonine-protein phosphatase 2A activator</fullName>
    </recommendedName>
    <alternativeName>
        <fullName evidence="6">Phosphotyrosyl phosphatase activator</fullName>
    </alternativeName>
</protein>
<dbReference type="InterPro" id="IPR010294">
    <property type="entry name" value="ADAMTS_spacer1"/>
</dbReference>
<evidence type="ECO:0000313" key="9">
    <source>
        <dbReference type="EMBL" id="RXM92384.1"/>
    </source>
</evidence>
<dbReference type="InterPro" id="IPR045371">
    <property type="entry name" value="ADAMTS_CR_3"/>
</dbReference>
<sequence length="940" mass="103563">MAEAEQQPGSCPKDDVQHIPANLSFMVPKKEIHMVPDMGKWKRSQAYVDYIGFILTLNEGVKGKKITCEYKVSESIENLLALLNTLDRWIDETPPIDQPSRFGNKAFRLWYTKLDQEAENLLRSVIPPALGAAVPEVALYLKEAVGNSTRIDYGTGHEAAFAAFLCCLCKIGVLRVDDQLAIVFKVFDRYLKLMRKLQKTYRMEPAGSQGVWGLDDFQFLPFIWGSSQLDVCRVLSCHVDPRDRSSCTRLLIPLLDGTECGPNQLKSLVVVHGAWSSWSELSPCSRSCGGGVKSRRRQCNNPRPFQLLLRFIVDSLLTCNTSACPPLSTASHVRVHGQAREEFHGEPGDAFPGRNEAFGCDGRMDSGKVLDVCGLCGGDSSTCNEITDSYTEGKPREYVTFLTVPLNATHVRIVNSKSLFTHLAVKVNGQYVVSGKGSVSVSSTHPSALEDSRVEYRLHLTEDNLPSSEEVYLLGPVLEETQIQVYRKYGKEYGELTSPSISYSFYIPKEKPSFMWASVTAACSVTCGGGEVEVSFSCVDHESKAVVMEGQCGETSKPERRLEACNQTPCPPVASCGGGVAQRVLYCAHDGEEGEEVLNGTECWAAPKPEEQEPCSLHPCPTRWRVSDAGRCSATCGFGVAERSVTCVQFDRGTDIEVAETQCPAAGKPPTQIPCMVSACTFSWAVQNWTECSASCGNGIQSRQVSCVHQALSQSLSSLFCVCGKLLLQDTGIVDLTEVRTRDCLLSIGRPLGEVIVVKVISSSLNCREREFVLFYDRLMLMKKCERLAGFTRTSRTNVLLIRQGRLAPGSGVLLHYWSQPAPKRYYGDCDVQLFGSSGELVNPVRPSDPGRQTCRTFINVAPSRKIEIRALGVNLASVVNGTQSTYILIRDVDALKTSVFHGNQLFFWRSSGSRAEIEFHGEYLAHPGSFRAEYSVIDP</sequence>
<dbReference type="CDD" id="cd04087">
    <property type="entry name" value="PTPA"/>
    <property type="match status" value="1"/>
</dbReference>
<dbReference type="Gene3D" id="2.60.120.290">
    <property type="entry name" value="Spermadhesin, CUB domain"/>
    <property type="match status" value="1"/>
</dbReference>
<dbReference type="AlphaFoldDB" id="A0A444UW44"/>
<dbReference type="GO" id="GO:0005737">
    <property type="term" value="C:cytoplasm"/>
    <property type="evidence" value="ECO:0007669"/>
    <property type="project" value="TreeGrafter"/>
</dbReference>
<dbReference type="SMART" id="SM00209">
    <property type="entry name" value="TSP1"/>
    <property type="match status" value="5"/>
</dbReference>
<dbReference type="InterPro" id="IPR036383">
    <property type="entry name" value="TSP1_rpt_sf"/>
</dbReference>
<evidence type="ECO:0000313" key="10">
    <source>
        <dbReference type="Proteomes" id="UP000289886"/>
    </source>
</evidence>
<comment type="subcellular location">
    <subcellularLocation>
        <location evidence="1">Secreted</location>
    </subcellularLocation>
</comment>
<dbReference type="GO" id="GO:0005634">
    <property type="term" value="C:nucleus"/>
    <property type="evidence" value="ECO:0007669"/>
    <property type="project" value="TreeGrafter"/>
</dbReference>
<dbReference type="GO" id="GO:0005576">
    <property type="term" value="C:extracellular region"/>
    <property type="evidence" value="ECO:0007669"/>
    <property type="project" value="UniProtKB-SubCell"/>
</dbReference>
<dbReference type="Gene3D" id="2.60.120.830">
    <property type="match status" value="1"/>
</dbReference>
<dbReference type="Pfam" id="PF19030">
    <property type="entry name" value="TSP1_ADAMTS"/>
    <property type="match status" value="3"/>
</dbReference>
<dbReference type="InterPro" id="IPR000884">
    <property type="entry name" value="TSP1_rpt"/>
</dbReference>
<dbReference type="SUPFAM" id="SSF140984">
    <property type="entry name" value="PTPA-like"/>
    <property type="match status" value="1"/>
</dbReference>
<feature type="domain" description="ADAMTS/ADAMTS-like Spacer 1" evidence="7">
    <location>
        <begin position="386"/>
        <end position="508"/>
    </location>
</feature>
<evidence type="ECO:0000259" key="8">
    <source>
        <dbReference type="Pfam" id="PF19236"/>
    </source>
</evidence>
<evidence type="ECO:0000256" key="3">
    <source>
        <dbReference type="ARBA" id="ARBA00022525"/>
    </source>
</evidence>
<evidence type="ECO:0000259" key="7">
    <source>
        <dbReference type="Pfam" id="PF05986"/>
    </source>
</evidence>
<dbReference type="GO" id="GO:0008160">
    <property type="term" value="F:protein tyrosine phosphatase activator activity"/>
    <property type="evidence" value="ECO:0007669"/>
    <property type="project" value="TreeGrafter"/>
</dbReference>
<organism evidence="9 10">
    <name type="scientific">Acipenser ruthenus</name>
    <name type="common">Sterlet sturgeon</name>
    <dbReference type="NCBI Taxonomy" id="7906"/>
    <lineage>
        <taxon>Eukaryota</taxon>
        <taxon>Metazoa</taxon>
        <taxon>Chordata</taxon>
        <taxon>Craniata</taxon>
        <taxon>Vertebrata</taxon>
        <taxon>Euteleostomi</taxon>
        <taxon>Actinopterygii</taxon>
        <taxon>Chondrostei</taxon>
        <taxon>Acipenseriformes</taxon>
        <taxon>Acipenseridae</taxon>
        <taxon>Acipenser</taxon>
    </lineage>
</organism>
<name>A0A444UW44_ACIRT</name>
<dbReference type="Pfam" id="PF03095">
    <property type="entry name" value="PTPA"/>
    <property type="match status" value="1"/>
</dbReference>
<dbReference type="InterPro" id="IPR037218">
    <property type="entry name" value="PTPA_sf"/>
</dbReference>
<accession>A0A444UW44</accession>
<feature type="domain" description="ADAMTS/ADAMTS-like cysteine-rich" evidence="8">
    <location>
        <begin position="353"/>
        <end position="383"/>
    </location>
</feature>
<dbReference type="Gene3D" id="3.40.1620.60">
    <property type="match status" value="1"/>
</dbReference>
<dbReference type="SUPFAM" id="SSF49854">
    <property type="entry name" value="Spermadhesin, CUB domain"/>
    <property type="match status" value="1"/>
</dbReference>
<dbReference type="FunFam" id="2.20.100.10:FF:000001">
    <property type="entry name" value="semaphorin-5A isoform X1"/>
    <property type="match status" value="1"/>
</dbReference>
<dbReference type="Pfam" id="PF19236">
    <property type="entry name" value="ADAMTS_CR_3"/>
    <property type="match status" value="1"/>
</dbReference>
<dbReference type="PROSITE" id="PS50092">
    <property type="entry name" value="TSP1"/>
    <property type="match status" value="3"/>
</dbReference>
<dbReference type="Pfam" id="PF05986">
    <property type="entry name" value="ADAMTS_spacer1"/>
    <property type="match status" value="1"/>
</dbReference>
<dbReference type="EMBL" id="SCEB01006381">
    <property type="protein sequence ID" value="RXM92384.1"/>
    <property type="molecule type" value="Genomic_DNA"/>
</dbReference>
<dbReference type="GO" id="GO:0003755">
    <property type="term" value="F:peptidyl-prolyl cis-trans isomerase activity"/>
    <property type="evidence" value="ECO:0007669"/>
    <property type="project" value="TreeGrafter"/>
</dbReference>